<dbReference type="InterPro" id="IPR014001">
    <property type="entry name" value="Helicase_ATP-bd"/>
</dbReference>
<feature type="domain" description="R3H" evidence="12">
    <location>
        <begin position="35"/>
        <end position="98"/>
    </location>
</feature>
<dbReference type="PROSITE" id="PS50088">
    <property type="entry name" value="ANK_REPEAT"/>
    <property type="match status" value="1"/>
</dbReference>
<evidence type="ECO:0000256" key="11">
    <source>
        <dbReference type="SAM" id="MobiDB-lite"/>
    </source>
</evidence>
<dbReference type="InterPro" id="IPR027417">
    <property type="entry name" value="P-loop_NTPase"/>
</dbReference>
<dbReference type="Pfam" id="PF00270">
    <property type="entry name" value="DEAD"/>
    <property type="match status" value="1"/>
</dbReference>
<dbReference type="Pfam" id="PF21010">
    <property type="entry name" value="HA2_C"/>
    <property type="match status" value="1"/>
</dbReference>
<dbReference type="GO" id="GO:0003724">
    <property type="term" value="F:RNA helicase activity"/>
    <property type="evidence" value="ECO:0007669"/>
    <property type="project" value="UniProtKB-EC"/>
</dbReference>
<dbReference type="InterPro" id="IPR011545">
    <property type="entry name" value="DEAD/DEAH_box_helicase_dom"/>
</dbReference>
<reference evidence="15" key="1">
    <citation type="journal article" date="2016" name="Nat. Genet.">
        <title>A high-quality carrot genome assembly provides new insights into carotenoid accumulation and asterid genome evolution.</title>
        <authorList>
            <person name="Iorizzo M."/>
            <person name="Ellison S."/>
            <person name="Senalik D."/>
            <person name="Zeng P."/>
            <person name="Satapoomin P."/>
            <person name="Huang J."/>
            <person name="Bowman M."/>
            <person name="Iovene M."/>
            <person name="Sanseverino W."/>
            <person name="Cavagnaro P."/>
            <person name="Yildiz M."/>
            <person name="Macko-Podgorni A."/>
            <person name="Moranska E."/>
            <person name="Grzebelus E."/>
            <person name="Grzebelus D."/>
            <person name="Ashrafi H."/>
            <person name="Zheng Z."/>
            <person name="Cheng S."/>
            <person name="Spooner D."/>
            <person name="Van Deynze A."/>
            <person name="Simon P."/>
        </authorList>
    </citation>
    <scope>NUCLEOTIDE SEQUENCE</scope>
    <source>
        <tissue evidence="15">Leaf</tissue>
    </source>
</reference>
<feature type="region of interest" description="Disordered" evidence="11">
    <location>
        <begin position="1000"/>
        <end position="1031"/>
    </location>
</feature>
<feature type="compositionally biased region" description="Acidic residues" evidence="11">
    <location>
        <begin position="1003"/>
        <end position="1031"/>
    </location>
</feature>
<dbReference type="InterPro" id="IPR001650">
    <property type="entry name" value="Helicase_C-like"/>
</dbReference>
<dbReference type="SUPFAM" id="SSF82708">
    <property type="entry name" value="R3H domain"/>
    <property type="match status" value="1"/>
</dbReference>
<dbReference type="Gene3D" id="1.20.120.1080">
    <property type="match status" value="1"/>
</dbReference>
<dbReference type="InterPro" id="IPR048333">
    <property type="entry name" value="HA2_WH"/>
</dbReference>
<dbReference type="Pfam" id="PF07717">
    <property type="entry name" value="OB_NTP_bind"/>
    <property type="match status" value="1"/>
</dbReference>
<gene>
    <name evidence="15" type="ORF">DCAR_0622982</name>
</gene>
<dbReference type="FunFam" id="3.40.50.300:FF:000860">
    <property type="entry name" value="DExH-box ATP-dependent RNA helicase DExH6"/>
    <property type="match status" value="1"/>
</dbReference>
<keyword evidence="5" id="KW-0067">ATP-binding</keyword>
<keyword evidence="2" id="KW-0547">Nucleotide-binding</keyword>
<evidence type="ECO:0000256" key="1">
    <source>
        <dbReference type="ARBA" id="ARBA00004123"/>
    </source>
</evidence>
<dbReference type="InterPro" id="IPR007502">
    <property type="entry name" value="Helicase-assoc_dom"/>
</dbReference>
<dbReference type="FunFam" id="3.30.1370.50:FF:000002">
    <property type="entry name" value="Immunoglobulin mu DNA-binding protein 2"/>
    <property type="match status" value="1"/>
</dbReference>
<dbReference type="AlphaFoldDB" id="A0AAF0X980"/>
<dbReference type="GO" id="GO:0005524">
    <property type="term" value="F:ATP binding"/>
    <property type="evidence" value="ECO:0007669"/>
    <property type="project" value="UniProtKB-KW"/>
</dbReference>
<dbReference type="GO" id="GO:0003723">
    <property type="term" value="F:RNA binding"/>
    <property type="evidence" value="ECO:0007669"/>
    <property type="project" value="UniProtKB-KW"/>
</dbReference>
<comment type="similarity">
    <text evidence="9">Belongs to the DExH box helicase family.</text>
</comment>
<evidence type="ECO:0000256" key="7">
    <source>
        <dbReference type="ARBA" id="ARBA00023242"/>
    </source>
</evidence>
<dbReference type="Gene3D" id="3.30.1370.50">
    <property type="entry name" value="R3H-like domain"/>
    <property type="match status" value="1"/>
</dbReference>
<dbReference type="InterPro" id="IPR036770">
    <property type="entry name" value="Ankyrin_rpt-contain_sf"/>
</dbReference>
<keyword evidence="3" id="KW-0378">Hydrolase</keyword>
<proteinExistence type="inferred from homology"/>
<dbReference type="FunFam" id="1.20.120.1080:FF:000011">
    <property type="entry name" value="DExH-box ATP-dependent RNA helicase DExH6"/>
    <property type="match status" value="1"/>
</dbReference>
<evidence type="ECO:0008006" key="17">
    <source>
        <dbReference type="Google" id="ProtNLM"/>
    </source>
</evidence>
<keyword evidence="10" id="KW-0040">ANK repeat</keyword>
<protein>
    <recommendedName>
        <fullName evidence="17">RNA helicase</fullName>
    </recommendedName>
</protein>
<dbReference type="KEGG" id="dcr:108227338"/>
<keyword evidence="6" id="KW-0694">RNA-binding</keyword>
<feature type="region of interest" description="Disordered" evidence="11">
    <location>
        <begin position="1"/>
        <end position="29"/>
    </location>
</feature>
<keyword evidence="4" id="KW-0347">Helicase</keyword>
<evidence type="ECO:0000256" key="3">
    <source>
        <dbReference type="ARBA" id="ARBA00022801"/>
    </source>
</evidence>
<dbReference type="Pfam" id="PF04408">
    <property type="entry name" value="WHD_HA2"/>
    <property type="match status" value="1"/>
</dbReference>
<evidence type="ECO:0000259" key="13">
    <source>
        <dbReference type="PROSITE" id="PS51192"/>
    </source>
</evidence>
<accession>A0AAF0X980</accession>
<dbReference type="EMBL" id="CP093348">
    <property type="protein sequence ID" value="WOH03583.1"/>
    <property type="molecule type" value="Genomic_DNA"/>
</dbReference>
<evidence type="ECO:0000256" key="10">
    <source>
        <dbReference type="PROSITE-ProRule" id="PRU00023"/>
    </source>
</evidence>
<dbReference type="GO" id="GO:0003677">
    <property type="term" value="F:DNA binding"/>
    <property type="evidence" value="ECO:0007669"/>
    <property type="project" value="UniProtKB-ARBA"/>
</dbReference>
<sequence>MMYSAGKRKKKQKGGGGGGGEMNNKNKKNDVNIAEATRIKIQTLLEDFRTSNHKAYTFEANLTNLERAAVHILCRKMGLRSKSSGRGDQRRVSVFKNKVKSGTMKKEKLPCFTFSEESQLVLQDLFSRYPPDDHDIGEEKVKLGGNTEKLKRKKDDIFCRPDLSKADIKKKAESLASRVNSVSTLKQITEKRSKLPIAAFKDVITSTIDSHQVVLISGETGCGKTTQVPQFILDHMWSKGEACKIVCTQPRRISATSVAERISSERGENIGECVGYKIRLESKGGRHSSIVFCTNGVLLRVLIAKGSDRLEKVSLRREKDDISNITHIIVDEIHERDRFSDFMLAIIRDMLPSYPNLRLVLMSATLDAERFSQYFGGCPIIRVPGFTYPVKTFYLEDVLSFLKSSENNHLDSTSLCATDDLESAEERKVAIDEAIDLAWSSDEFVPLLELVSCERGANLQHSMTGVTALMIYAGKGRVGDLSMLLSFGADCHLRDNDGRTALEWAEQWNQDEAAEILKKHIEEGINNSKEENELLDKYFSKANSELIDVVLIEKLLRKICSDSADGAILVFLPGWDDIKKTKEILETSNFFKDSYKFIILALHSMVPSMEQKKVFNRPPPGCRKIILSTNIAETAITIDDVVYVLDCGRMKEKSYDPYNNVSTLHSSWISKASAKQREGRAGRCQPGICYHLYSKLRAASLPAFQVPEIKRMPIEELCLQVKLLDPQCKIDEFLKKTLDPPVFESMRNAIIVLQDIGALTPDEKLTELGEKLGSLPVHPLTSKMLFLAILLNCLDPALTLACASDYRDPFTLPMSPYDKKKAAAAKQELASLYGGHSDQLALIAAFECWKKAKERGQEARFCSNYYVSSGTMNMLFGMRKQLQSELHRNGFIPEDVSHCSLNAHDPGILDAVLFAGLYPMVGKLLPQKGRRAIVETSGGEKVRLHPHSTNFKLSTRNLDDQPLLIFDEVTRGDGGLHIRNCSVIGPLPLLLLATEIVVAPSKEDDEEDDDNDDDDDDEGSESEDADLDDVDDHIAEKHSKLEIEGEKMMSSPDNTVKLVVDRWLAFETTALDVAQIYCLRERLSAATLFKVREPRKTLPENFSASIYAISSVLSYDGRSGISETLDSVDKLTYMVSATEFGQAEHGTNSKIHQPNNFLNSLIRPHDNSAHYYNGKGSGSRGVANRNGQLNYHIRQPPPSGSTNHYRGRAPQNFSRPASETGVQGEIGPGGDSLKRRHRTYRN</sequence>
<keyword evidence="7" id="KW-0539">Nucleus</keyword>
<dbReference type="InterPro" id="IPR036867">
    <property type="entry name" value="R3H_dom_sf"/>
</dbReference>
<feature type="repeat" description="ANK" evidence="10">
    <location>
        <begin position="464"/>
        <end position="496"/>
    </location>
</feature>
<evidence type="ECO:0000256" key="4">
    <source>
        <dbReference type="ARBA" id="ARBA00022806"/>
    </source>
</evidence>
<dbReference type="PANTHER" id="PTHR18934:SF213">
    <property type="entry name" value="3'-5' RNA HELICASE YTHDC2"/>
    <property type="match status" value="1"/>
</dbReference>
<evidence type="ECO:0000259" key="14">
    <source>
        <dbReference type="PROSITE" id="PS51194"/>
    </source>
</evidence>
<feature type="region of interest" description="Disordered" evidence="11">
    <location>
        <begin position="1168"/>
        <end position="1242"/>
    </location>
</feature>
<dbReference type="SMART" id="SM00393">
    <property type="entry name" value="R3H"/>
    <property type="match status" value="1"/>
</dbReference>
<dbReference type="InterPro" id="IPR011709">
    <property type="entry name" value="DEAD-box_helicase_OB_fold"/>
</dbReference>
<evidence type="ECO:0000256" key="5">
    <source>
        <dbReference type="ARBA" id="ARBA00022840"/>
    </source>
</evidence>
<organism evidence="15 16">
    <name type="scientific">Daucus carota subsp. sativus</name>
    <name type="common">Carrot</name>
    <dbReference type="NCBI Taxonomy" id="79200"/>
    <lineage>
        <taxon>Eukaryota</taxon>
        <taxon>Viridiplantae</taxon>
        <taxon>Streptophyta</taxon>
        <taxon>Embryophyta</taxon>
        <taxon>Tracheophyta</taxon>
        <taxon>Spermatophyta</taxon>
        <taxon>Magnoliopsida</taxon>
        <taxon>eudicotyledons</taxon>
        <taxon>Gunneridae</taxon>
        <taxon>Pentapetalae</taxon>
        <taxon>asterids</taxon>
        <taxon>campanulids</taxon>
        <taxon>Apiales</taxon>
        <taxon>Apiaceae</taxon>
        <taxon>Apioideae</taxon>
        <taxon>Scandiceae</taxon>
        <taxon>Daucinae</taxon>
        <taxon>Daucus</taxon>
        <taxon>Daucus sect. Daucus</taxon>
    </lineage>
</organism>
<dbReference type="GO" id="GO:0005634">
    <property type="term" value="C:nucleus"/>
    <property type="evidence" value="ECO:0007669"/>
    <property type="project" value="UniProtKB-SubCell"/>
</dbReference>
<dbReference type="FunFam" id="3.40.50.300:FF:000526">
    <property type="entry name" value="DExH-box ATP-dependent RNA helicase DExH3"/>
    <property type="match status" value="1"/>
</dbReference>
<dbReference type="GO" id="GO:0016787">
    <property type="term" value="F:hydrolase activity"/>
    <property type="evidence" value="ECO:0007669"/>
    <property type="project" value="UniProtKB-KW"/>
</dbReference>
<dbReference type="PROSITE" id="PS51194">
    <property type="entry name" value="HELICASE_CTER"/>
    <property type="match status" value="1"/>
</dbReference>
<dbReference type="Gene3D" id="1.25.40.20">
    <property type="entry name" value="Ankyrin repeat-containing domain"/>
    <property type="match status" value="1"/>
</dbReference>
<comment type="catalytic activity">
    <reaction evidence="8">
        <text>ATP + H2O = ADP + phosphate + H(+)</text>
        <dbReference type="Rhea" id="RHEA:13065"/>
        <dbReference type="ChEBI" id="CHEBI:15377"/>
        <dbReference type="ChEBI" id="CHEBI:15378"/>
        <dbReference type="ChEBI" id="CHEBI:30616"/>
        <dbReference type="ChEBI" id="CHEBI:43474"/>
        <dbReference type="ChEBI" id="CHEBI:456216"/>
        <dbReference type="EC" id="3.6.4.13"/>
    </reaction>
</comment>
<evidence type="ECO:0000313" key="15">
    <source>
        <dbReference type="EMBL" id="WOH03583.1"/>
    </source>
</evidence>
<reference evidence="15" key="2">
    <citation type="submission" date="2022-03" db="EMBL/GenBank/DDBJ databases">
        <title>Draft title - Genomic analysis of global carrot germplasm unveils the trajectory of domestication and the origin of high carotenoid orange carrot.</title>
        <authorList>
            <person name="Iorizzo M."/>
            <person name="Ellison S."/>
            <person name="Senalik D."/>
            <person name="Macko-Podgorni A."/>
            <person name="Grzebelus D."/>
            <person name="Bostan H."/>
            <person name="Rolling W."/>
            <person name="Curaba J."/>
            <person name="Simon P."/>
        </authorList>
    </citation>
    <scope>NUCLEOTIDE SEQUENCE</scope>
    <source>
        <tissue evidence="15">Leaf</tissue>
    </source>
</reference>
<feature type="domain" description="Helicase C-terminal" evidence="14">
    <location>
        <begin position="551"/>
        <end position="725"/>
    </location>
</feature>
<feature type="compositionally biased region" description="Polar residues" evidence="11">
    <location>
        <begin position="1211"/>
        <end position="1221"/>
    </location>
</feature>
<dbReference type="Gene3D" id="3.40.50.300">
    <property type="entry name" value="P-loop containing nucleotide triphosphate hydrolases"/>
    <property type="match status" value="2"/>
</dbReference>
<evidence type="ECO:0000313" key="16">
    <source>
        <dbReference type="Proteomes" id="UP000077755"/>
    </source>
</evidence>
<evidence type="ECO:0000256" key="6">
    <source>
        <dbReference type="ARBA" id="ARBA00022884"/>
    </source>
</evidence>
<dbReference type="SUPFAM" id="SSF48403">
    <property type="entry name" value="Ankyrin repeat"/>
    <property type="match status" value="1"/>
</dbReference>
<dbReference type="Pfam" id="PF12796">
    <property type="entry name" value="Ank_2"/>
    <property type="match status" value="1"/>
</dbReference>
<dbReference type="PROSITE" id="PS51192">
    <property type="entry name" value="HELICASE_ATP_BIND_1"/>
    <property type="match status" value="1"/>
</dbReference>
<feature type="compositionally biased region" description="Basic residues" evidence="11">
    <location>
        <begin position="1"/>
        <end position="13"/>
    </location>
</feature>
<feature type="domain" description="Helicase ATP-binding" evidence="13">
    <location>
        <begin position="205"/>
        <end position="384"/>
    </location>
</feature>
<dbReference type="SMART" id="SM00490">
    <property type="entry name" value="HELICc"/>
    <property type="match status" value="1"/>
</dbReference>
<dbReference type="Pfam" id="PF00271">
    <property type="entry name" value="Helicase_C"/>
    <property type="match status" value="1"/>
</dbReference>
<name>A0AAF0X980_DAUCS</name>
<comment type="subcellular location">
    <subcellularLocation>
        <location evidence="1">Nucleus</location>
    </subcellularLocation>
</comment>
<evidence type="ECO:0000259" key="12">
    <source>
        <dbReference type="PROSITE" id="PS51061"/>
    </source>
</evidence>
<dbReference type="SUPFAM" id="SSF52540">
    <property type="entry name" value="P-loop containing nucleoside triphosphate hydrolases"/>
    <property type="match status" value="2"/>
</dbReference>
<dbReference type="InterPro" id="IPR001374">
    <property type="entry name" value="R3H_dom"/>
</dbReference>
<dbReference type="CDD" id="cd18791">
    <property type="entry name" value="SF2_C_RHA"/>
    <property type="match status" value="1"/>
</dbReference>
<keyword evidence="16" id="KW-1185">Reference proteome</keyword>
<dbReference type="Proteomes" id="UP000077755">
    <property type="component" value="Chromosome 6"/>
</dbReference>
<dbReference type="CDD" id="cd17917">
    <property type="entry name" value="DEXHc_RHA-like"/>
    <property type="match status" value="1"/>
</dbReference>
<dbReference type="InterPro" id="IPR002110">
    <property type="entry name" value="Ankyrin_rpt"/>
</dbReference>
<dbReference type="PROSITE" id="PS51061">
    <property type="entry name" value="R3H"/>
    <property type="match status" value="1"/>
</dbReference>
<dbReference type="SMART" id="SM00487">
    <property type="entry name" value="DEXDc"/>
    <property type="match status" value="1"/>
</dbReference>
<evidence type="ECO:0000256" key="8">
    <source>
        <dbReference type="ARBA" id="ARBA00047984"/>
    </source>
</evidence>
<dbReference type="PANTHER" id="PTHR18934">
    <property type="entry name" value="ATP-DEPENDENT RNA HELICASE"/>
    <property type="match status" value="1"/>
</dbReference>
<evidence type="ECO:0000256" key="9">
    <source>
        <dbReference type="ARBA" id="ARBA00060772"/>
    </source>
</evidence>
<dbReference type="Pfam" id="PF01424">
    <property type="entry name" value="R3H"/>
    <property type="match status" value="1"/>
</dbReference>
<evidence type="ECO:0000256" key="2">
    <source>
        <dbReference type="ARBA" id="ARBA00022741"/>
    </source>
</evidence>
<dbReference type="SMART" id="SM00847">
    <property type="entry name" value="HA2"/>
    <property type="match status" value="1"/>
</dbReference>